<feature type="transmembrane region" description="Helical" evidence="2">
    <location>
        <begin position="530"/>
        <end position="550"/>
    </location>
</feature>
<evidence type="ECO:0000256" key="2">
    <source>
        <dbReference type="SAM" id="Phobius"/>
    </source>
</evidence>
<dbReference type="PANTHER" id="PTHR36840">
    <property type="entry name" value="BLL5714 PROTEIN"/>
    <property type="match status" value="1"/>
</dbReference>
<feature type="transmembrane region" description="Helical" evidence="2">
    <location>
        <begin position="285"/>
        <end position="306"/>
    </location>
</feature>
<sequence>MMMMMNGGGGGEQQGMGGDGGDGNERHSSGGSHEHGGDGYSQQDDAGEGSATMTTAETPRSTAMDVEEEQDEADEEQQTTTTGASSSRMSTLRFRMRRNRNNDSTSSSGSTTRRKRRTQVLGGRTEEEANQDILYLPWCRPPFARQQGFDYENYARRPVISSYLVLDLTVARALANLGNAYDKPEADIGRIDVFILLFLPIFWQWLKTSHITNRFDVEDFVSTILFAVNMVLMSYVGVNIGTCATRFFEDADRCPQYTGSLTGLRAVHLFHLLYAFHFNRRFKRFFYRQIFIESLVLLLWAITSMLNDATETMWWVTISFELIAFVVPHFFPPQFALKPEERVPLHPDLLASRHRRFASMALAFVAGRAIVNLNDAETFFTSQEAFRIVLTVLIVVGLKLQYFDLVDVDRPTASSAYASRHPLVRTQEHDRYRVAWEVSHFFLNVGTVLVGSTLSDFVGSNSSLRRYWLCRPLACASLVTVFQQVLSSGGLGGYRKRRFRKQSRILFRLVGILVTFIIPDVITVKSVQDNTFAALVVLWFVFTVVFDLWARMPSKDKIAFNNTATSEQSTLQTQLLEQP</sequence>
<feature type="compositionally biased region" description="Gly residues" evidence="1">
    <location>
        <begin position="1"/>
        <end position="21"/>
    </location>
</feature>
<feature type="region of interest" description="Disordered" evidence="1">
    <location>
        <begin position="1"/>
        <end position="124"/>
    </location>
</feature>
<dbReference type="KEGG" id="sre:PTSG_07491"/>
<evidence type="ECO:0000256" key="1">
    <source>
        <dbReference type="SAM" id="MobiDB-lite"/>
    </source>
</evidence>
<protein>
    <submittedName>
        <fullName evidence="3">Uncharacterized protein</fullName>
    </submittedName>
</protein>
<dbReference type="GeneID" id="16071559"/>
<dbReference type="InParanoid" id="F2UIV9"/>
<name>F2UIV9_SALR5</name>
<feature type="compositionally biased region" description="Acidic residues" evidence="1">
    <location>
        <begin position="65"/>
        <end position="77"/>
    </location>
</feature>
<dbReference type="Pfam" id="PF06772">
    <property type="entry name" value="LtrA"/>
    <property type="match status" value="1"/>
</dbReference>
<keyword evidence="4" id="KW-1185">Reference proteome</keyword>
<dbReference type="Proteomes" id="UP000007799">
    <property type="component" value="Unassembled WGS sequence"/>
</dbReference>
<organism evidence="4">
    <name type="scientific">Salpingoeca rosetta (strain ATCC 50818 / BSB-021)</name>
    <dbReference type="NCBI Taxonomy" id="946362"/>
    <lineage>
        <taxon>Eukaryota</taxon>
        <taxon>Choanoflagellata</taxon>
        <taxon>Craspedida</taxon>
        <taxon>Salpingoecidae</taxon>
        <taxon>Salpingoeca</taxon>
    </lineage>
</organism>
<evidence type="ECO:0000313" key="4">
    <source>
        <dbReference type="Proteomes" id="UP000007799"/>
    </source>
</evidence>
<dbReference type="InterPro" id="IPR010640">
    <property type="entry name" value="Low_temperature_requirement_A"/>
</dbReference>
<proteinExistence type="predicted"/>
<dbReference type="PANTHER" id="PTHR36840:SF1">
    <property type="entry name" value="BLL5714 PROTEIN"/>
    <property type="match status" value="1"/>
</dbReference>
<feature type="transmembrane region" description="Helical" evidence="2">
    <location>
        <begin position="220"/>
        <end position="238"/>
    </location>
</feature>
<feature type="transmembrane region" description="Helical" evidence="2">
    <location>
        <begin position="505"/>
        <end position="524"/>
    </location>
</feature>
<feature type="transmembrane region" description="Helical" evidence="2">
    <location>
        <begin position="188"/>
        <end position="205"/>
    </location>
</feature>
<feature type="compositionally biased region" description="Low complexity" evidence="1">
    <location>
        <begin position="102"/>
        <end position="111"/>
    </location>
</feature>
<keyword evidence="2" id="KW-0472">Membrane</keyword>
<feature type="compositionally biased region" description="Polar residues" evidence="1">
    <location>
        <begin position="51"/>
        <end position="61"/>
    </location>
</feature>
<reference evidence="3" key="1">
    <citation type="submission" date="2009-08" db="EMBL/GenBank/DDBJ databases">
        <title>Annotation of Salpingoeca rosetta.</title>
        <authorList>
            <consortium name="The Broad Institute Genome Sequencing Platform"/>
            <person name="Russ C."/>
            <person name="Cuomo C."/>
            <person name="Burger G."/>
            <person name="Gray M.W."/>
            <person name="Holland P.W.H."/>
            <person name="King N."/>
            <person name="Lang F.B.F."/>
            <person name="Roger A.J."/>
            <person name="Ruiz-Trillo I."/>
            <person name="Young S.K."/>
            <person name="Zeng Q."/>
            <person name="Gargeya S."/>
            <person name="Alvarado L."/>
            <person name="Berlin A."/>
            <person name="Chapman S.B."/>
            <person name="Chen Z."/>
            <person name="Freedman E."/>
            <person name="Gellesch M."/>
            <person name="Goldberg J."/>
            <person name="Griggs A."/>
            <person name="Gujja S."/>
            <person name="Heilman E."/>
            <person name="Heiman D."/>
            <person name="Howarth C."/>
            <person name="Mehta T."/>
            <person name="Neiman D."/>
            <person name="Pearson M."/>
            <person name="Roberts A."/>
            <person name="Saif S."/>
            <person name="Shea T."/>
            <person name="Shenoy N."/>
            <person name="Sisk P."/>
            <person name="Stolte C."/>
            <person name="Sykes S."/>
            <person name="White J."/>
            <person name="Yandava C."/>
            <person name="Haas B."/>
            <person name="Nusbaum C."/>
            <person name="Birren B."/>
        </authorList>
    </citation>
    <scope>NUCLEOTIDE SEQUENCE [LARGE SCALE GENOMIC DNA]</scope>
    <source>
        <strain evidence="3">ATCC 50818</strain>
    </source>
</reference>
<evidence type="ECO:0000313" key="3">
    <source>
        <dbReference type="EMBL" id="EGD77158.1"/>
    </source>
</evidence>
<feature type="compositionally biased region" description="Basic and acidic residues" evidence="1">
    <location>
        <begin position="23"/>
        <end position="37"/>
    </location>
</feature>
<gene>
    <name evidence="3" type="ORF">PTSG_07491</name>
</gene>
<feature type="transmembrane region" description="Helical" evidence="2">
    <location>
        <begin position="312"/>
        <end position="331"/>
    </location>
</feature>
<accession>F2UIV9</accession>
<dbReference type="EMBL" id="GL832976">
    <property type="protein sequence ID" value="EGD77158.1"/>
    <property type="molecule type" value="Genomic_DNA"/>
</dbReference>
<dbReference type="RefSeq" id="XP_004990997.1">
    <property type="nucleotide sequence ID" value="XM_004990940.1"/>
</dbReference>
<dbReference type="AlphaFoldDB" id="F2UIV9"/>
<keyword evidence="2" id="KW-1133">Transmembrane helix</keyword>
<keyword evidence="2" id="KW-0812">Transmembrane</keyword>